<dbReference type="EMBL" id="FCON02000009">
    <property type="protein sequence ID" value="SAL26804.1"/>
    <property type="molecule type" value="Genomic_DNA"/>
</dbReference>
<dbReference type="Proteomes" id="UP000054770">
    <property type="component" value="Unassembled WGS sequence"/>
</dbReference>
<reference evidence="1" key="1">
    <citation type="submission" date="2016-01" db="EMBL/GenBank/DDBJ databases">
        <authorList>
            <person name="Peeters C."/>
        </authorList>
    </citation>
    <scope>NUCLEOTIDE SEQUENCE [LARGE SCALE GENOMIC DNA]</scope>
    <source>
        <strain evidence="1">LMG 22940</strain>
    </source>
</reference>
<evidence type="ECO:0000313" key="2">
    <source>
        <dbReference type="Proteomes" id="UP000054770"/>
    </source>
</evidence>
<accession>A0A158G3X6</accession>
<protein>
    <submittedName>
        <fullName evidence="1">Uncharacterized protein</fullName>
    </submittedName>
</protein>
<proteinExistence type="predicted"/>
<evidence type="ECO:0000313" key="1">
    <source>
        <dbReference type="EMBL" id="SAL26804.1"/>
    </source>
</evidence>
<gene>
    <name evidence="1" type="ORF">AWB68_01252</name>
</gene>
<sequence length="47" mass="5237">MGRSFRLQNGFGNHCNVRRHPPIGEGKDCVCFERLQQAPMTPGLSPP</sequence>
<organism evidence="1 2">
    <name type="scientific">Caballeronia choica</name>
    <dbReference type="NCBI Taxonomy" id="326476"/>
    <lineage>
        <taxon>Bacteria</taxon>
        <taxon>Pseudomonadati</taxon>
        <taxon>Pseudomonadota</taxon>
        <taxon>Betaproteobacteria</taxon>
        <taxon>Burkholderiales</taxon>
        <taxon>Burkholderiaceae</taxon>
        <taxon>Caballeronia</taxon>
    </lineage>
</organism>
<comment type="caution">
    <text evidence="1">The sequence shown here is derived from an EMBL/GenBank/DDBJ whole genome shotgun (WGS) entry which is preliminary data.</text>
</comment>
<keyword evidence="2" id="KW-1185">Reference proteome</keyword>
<dbReference type="AlphaFoldDB" id="A0A158G3X6"/>
<name>A0A158G3X6_9BURK</name>